<keyword evidence="1 3" id="KW-0378">Hydrolase</keyword>
<evidence type="ECO:0000256" key="1">
    <source>
        <dbReference type="ARBA" id="ARBA00022801"/>
    </source>
</evidence>
<name>A0ABR9UQ38_9CHRO</name>
<evidence type="ECO:0000313" key="4">
    <source>
        <dbReference type="Proteomes" id="UP000651156"/>
    </source>
</evidence>
<dbReference type="CDD" id="cd18882">
    <property type="entry name" value="NUDIX_Hydrolase"/>
    <property type="match status" value="1"/>
</dbReference>
<dbReference type="SUPFAM" id="SSF55811">
    <property type="entry name" value="Nudix"/>
    <property type="match status" value="1"/>
</dbReference>
<feature type="domain" description="Nudix hydrolase" evidence="2">
    <location>
        <begin position="4"/>
        <end position="129"/>
    </location>
</feature>
<dbReference type="InterPro" id="IPR020084">
    <property type="entry name" value="NUDIX_hydrolase_CS"/>
</dbReference>
<protein>
    <submittedName>
        <fullName evidence="3">NUDIX hydrolase</fullName>
    </submittedName>
</protein>
<dbReference type="Gene3D" id="3.90.79.10">
    <property type="entry name" value="Nucleoside Triphosphate Pyrophosphohydrolase"/>
    <property type="match status" value="1"/>
</dbReference>
<comment type="caution">
    <text evidence="3">The sequence shown here is derived from an EMBL/GenBank/DDBJ whole genome shotgun (WGS) entry which is preliminary data.</text>
</comment>
<dbReference type="Proteomes" id="UP000651156">
    <property type="component" value="Unassembled WGS sequence"/>
</dbReference>
<evidence type="ECO:0000313" key="3">
    <source>
        <dbReference type="EMBL" id="MBE9190391.1"/>
    </source>
</evidence>
<sequence>MNDQKIHVAIAVLYRQNQFLMQLRDNIPGILYPGHWGLFGGHIESGEVPEVAIIRELQEEINYTPPAILNFSCYYDEKVVRHVYHAPLTVELDQLVLNEGWDMGLLTPQQVLQGECYSAKAGEYKPLGAPHQKILLDFIKLKPYS</sequence>
<keyword evidence="4" id="KW-1185">Reference proteome</keyword>
<dbReference type="PROSITE" id="PS51462">
    <property type="entry name" value="NUDIX"/>
    <property type="match status" value="1"/>
</dbReference>
<evidence type="ECO:0000259" key="2">
    <source>
        <dbReference type="PROSITE" id="PS51462"/>
    </source>
</evidence>
<organism evidence="3 4">
    <name type="scientific">Gloeocapsopsis crepidinum LEGE 06123</name>
    <dbReference type="NCBI Taxonomy" id="588587"/>
    <lineage>
        <taxon>Bacteria</taxon>
        <taxon>Bacillati</taxon>
        <taxon>Cyanobacteriota</taxon>
        <taxon>Cyanophyceae</taxon>
        <taxon>Oscillatoriophycideae</taxon>
        <taxon>Chroococcales</taxon>
        <taxon>Chroococcaceae</taxon>
        <taxon>Gloeocapsopsis</taxon>
    </lineage>
</organism>
<reference evidence="3 4" key="1">
    <citation type="submission" date="2020-10" db="EMBL/GenBank/DDBJ databases">
        <authorList>
            <person name="Castelo-Branco R."/>
            <person name="Eusebio N."/>
            <person name="Adriana R."/>
            <person name="Vieira A."/>
            <person name="Brugerolle De Fraissinette N."/>
            <person name="Rezende De Castro R."/>
            <person name="Schneider M.P."/>
            <person name="Vasconcelos V."/>
            <person name="Leao P.N."/>
        </authorList>
    </citation>
    <scope>NUCLEOTIDE SEQUENCE [LARGE SCALE GENOMIC DNA]</scope>
    <source>
        <strain evidence="3 4">LEGE 06123</strain>
    </source>
</reference>
<dbReference type="Pfam" id="PF00293">
    <property type="entry name" value="NUDIX"/>
    <property type="match status" value="1"/>
</dbReference>
<gene>
    <name evidence="3" type="ORF">IQ230_08465</name>
</gene>
<dbReference type="RefSeq" id="WP_193931577.1">
    <property type="nucleotide sequence ID" value="NZ_CAWPMZ010000034.1"/>
</dbReference>
<dbReference type="GO" id="GO:0016787">
    <property type="term" value="F:hydrolase activity"/>
    <property type="evidence" value="ECO:0007669"/>
    <property type="project" value="UniProtKB-KW"/>
</dbReference>
<dbReference type="InterPro" id="IPR015797">
    <property type="entry name" value="NUDIX_hydrolase-like_dom_sf"/>
</dbReference>
<dbReference type="EMBL" id="JADEWN010000016">
    <property type="protein sequence ID" value="MBE9190391.1"/>
    <property type="molecule type" value="Genomic_DNA"/>
</dbReference>
<proteinExistence type="predicted"/>
<dbReference type="PROSITE" id="PS00893">
    <property type="entry name" value="NUDIX_BOX"/>
    <property type="match status" value="1"/>
</dbReference>
<accession>A0ABR9UQ38</accession>
<dbReference type="InterPro" id="IPR000086">
    <property type="entry name" value="NUDIX_hydrolase_dom"/>
</dbReference>